<dbReference type="EMBL" id="JACIDU010000002">
    <property type="protein sequence ID" value="MBB4102128.1"/>
    <property type="molecule type" value="Genomic_DNA"/>
</dbReference>
<organism evidence="2 3">
    <name type="scientific">Allorhizobium borbori</name>
    <dbReference type="NCBI Taxonomy" id="485907"/>
    <lineage>
        <taxon>Bacteria</taxon>
        <taxon>Pseudomonadati</taxon>
        <taxon>Pseudomonadota</taxon>
        <taxon>Alphaproteobacteria</taxon>
        <taxon>Hyphomicrobiales</taxon>
        <taxon>Rhizobiaceae</taxon>
        <taxon>Rhizobium/Agrobacterium group</taxon>
        <taxon>Allorhizobium</taxon>
    </lineage>
</organism>
<dbReference type="PIRSF" id="PIRSF008159">
    <property type="entry name" value="UCP008159_ABC"/>
    <property type="match status" value="1"/>
</dbReference>
<feature type="chain" id="PRO_5030560527" evidence="1">
    <location>
        <begin position="20"/>
        <end position="211"/>
    </location>
</feature>
<protein>
    <submittedName>
        <fullName evidence="2">ABC-type uncharacterized transport system substrate-binding protein</fullName>
    </submittedName>
</protein>
<keyword evidence="1" id="KW-0732">Signal</keyword>
<sequence>MRKALLLALAALFPSLAEAHPHVFAEARLEVISDDAGNIAELRNVWRFDEVFSSSVLMDFDKNKNLKLDPDEAATVGQTVKDSLADYGYYMNINANGKELKVAQPDTINVLYQDGKLLMFFIVKPAEPLPLKGRILLGVWDPTFYTSIDFNRDEDMATDGKAITACKRTVIRPDPDEVMKQNQDKLTAAFFDDPAGTNMSKLFAIQLELQC</sequence>
<dbReference type="Proteomes" id="UP000584824">
    <property type="component" value="Unassembled WGS sequence"/>
</dbReference>
<evidence type="ECO:0000256" key="1">
    <source>
        <dbReference type="SAM" id="SignalP"/>
    </source>
</evidence>
<evidence type="ECO:0000313" key="2">
    <source>
        <dbReference type="EMBL" id="MBB4102128.1"/>
    </source>
</evidence>
<dbReference type="InterPro" id="IPR016537">
    <property type="entry name" value="UCP008159_ABC"/>
</dbReference>
<keyword evidence="3" id="KW-1185">Reference proteome</keyword>
<accession>A0A7W6P068</accession>
<feature type="signal peptide" evidence="1">
    <location>
        <begin position="1"/>
        <end position="19"/>
    </location>
</feature>
<dbReference type="Pfam" id="PF06226">
    <property type="entry name" value="DUF1007"/>
    <property type="match status" value="1"/>
</dbReference>
<proteinExistence type="predicted"/>
<gene>
    <name evidence="2" type="ORF">GGQ66_000656</name>
</gene>
<dbReference type="InterPro" id="IPR010412">
    <property type="entry name" value="DUF1007"/>
</dbReference>
<dbReference type="RefSeq" id="WP_183789354.1">
    <property type="nucleotide sequence ID" value="NZ_JACIDU010000002.1"/>
</dbReference>
<comment type="caution">
    <text evidence="2">The sequence shown here is derived from an EMBL/GenBank/DDBJ whole genome shotgun (WGS) entry which is preliminary data.</text>
</comment>
<dbReference type="AlphaFoldDB" id="A0A7W6P068"/>
<reference evidence="2 3" key="1">
    <citation type="submission" date="2020-08" db="EMBL/GenBank/DDBJ databases">
        <title>Genomic Encyclopedia of Type Strains, Phase IV (KMG-IV): sequencing the most valuable type-strain genomes for metagenomic binning, comparative biology and taxonomic classification.</title>
        <authorList>
            <person name="Goeker M."/>
        </authorList>
    </citation>
    <scope>NUCLEOTIDE SEQUENCE [LARGE SCALE GENOMIC DNA]</scope>
    <source>
        <strain evidence="2 3">DSM 26385</strain>
    </source>
</reference>
<evidence type="ECO:0000313" key="3">
    <source>
        <dbReference type="Proteomes" id="UP000584824"/>
    </source>
</evidence>
<name>A0A7W6P068_9HYPH</name>